<evidence type="ECO:0000259" key="4">
    <source>
        <dbReference type="SMART" id="SM00343"/>
    </source>
</evidence>
<keyword evidence="2" id="KW-0747">Spliceosome</keyword>
<dbReference type="EMBL" id="HBFR01015757">
    <property type="protein sequence ID" value="CAD8884254.1"/>
    <property type="molecule type" value="Transcribed_RNA"/>
</dbReference>
<keyword evidence="2" id="KW-0508">mRNA splicing</keyword>
<dbReference type="PANTHER" id="PTHR11208:SF45">
    <property type="entry name" value="SPLICING FACTOR 1"/>
    <property type="match status" value="1"/>
</dbReference>
<gene>
    <name evidence="5" type="ORF">CHYS00102_LOCUS11451</name>
</gene>
<dbReference type="GO" id="GO:0045131">
    <property type="term" value="F:pre-mRNA branch point binding"/>
    <property type="evidence" value="ECO:0007669"/>
    <property type="project" value="UniProtKB-UniRule"/>
</dbReference>
<dbReference type="InterPro" id="IPR001878">
    <property type="entry name" value="Znf_CCHC"/>
</dbReference>
<dbReference type="SUPFAM" id="SSF54791">
    <property type="entry name" value="Eukaryotic type KH-domain (KH-domain type I)"/>
    <property type="match status" value="1"/>
</dbReference>
<feature type="compositionally biased region" description="Low complexity" evidence="3">
    <location>
        <begin position="270"/>
        <end position="295"/>
    </location>
</feature>
<comment type="similarity">
    <text evidence="2">Belongs to the BBP/SF1 family.</text>
</comment>
<dbReference type="SUPFAM" id="SSF57756">
    <property type="entry name" value="Retrovirus zinc finger-like domains"/>
    <property type="match status" value="1"/>
</dbReference>
<keyword evidence="2" id="KW-0507">mRNA processing</keyword>
<feature type="compositionally biased region" description="Low complexity" evidence="3">
    <location>
        <begin position="365"/>
        <end position="388"/>
    </location>
</feature>
<dbReference type="InterPro" id="IPR036875">
    <property type="entry name" value="Znf_CCHC_sf"/>
</dbReference>
<sequence length="411" mass="42506">MEEKTNCKIAIRGRGSVKEGARGRRDGKPMEGENEDLHVVVTGETQADVDKAAGLVQEMLVVIDDDKNEHKQAQLRELALLNGTLKEDDYCQFCAERGHRAFECPKRFAAASAGRAAAQVRCAICGDTSHPTRDCTQSKCIVKDEKQLDSAYQSFMAELDGKDGAEAAASASAAAAAAAAGEICRNVGAEPMTAEEIIAAVQQARGAESEAPQVFDFTDVKTVPGATAGVDGALATDEASSPPEVFDLSNLSKLKESVEAARKAEEEAAEAAANAPVAPGSEAAAVPGEDPGPSLTAAAATAALAGQAAATATPAGYPPGYPPGYSPAGTAGVQPAPMAGGYPSYEQYGPQGAGPYGPSAGGWPPGQQNYYGYPQGDAPGQPQQPQQGTGTWDYQSFYQGENMDAAVNWWD</sequence>
<feature type="domain" description="CCHC-type" evidence="4">
    <location>
        <begin position="121"/>
        <end position="137"/>
    </location>
</feature>
<proteinExistence type="inferred from homology"/>
<evidence type="ECO:0000256" key="2">
    <source>
        <dbReference type="RuleBase" id="RU367126"/>
    </source>
</evidence>
<accession>A0A7S1BE61</accession>
<dbReference type="Gene3D" id="4.10.60.10">
    <property type="entry name" value="Zinc finger, CCHC-type"/>
    <property type="match status" value="1"/>
</dbReference>
<dbReference type="AlphaFoldDB" id="A0A7S1BE61"/>
<name>A0A7S1BE61_9STRA</name>
<dbReference type="Pfam" id="PF22675">
    <property type="entry name" value="KH-I_KHDC4-BBP"/>
    <property type="match status" value="1"/>
</dbReference>
<evidence type="ECO:0000256" key="1">
    <source>
        <dbReference type="ARBA" id="ARBA00022884"/>
    </source>
</evidence>
<keyword evidence="2" id="KW-0539">Nucleus</keyword>
<reference evidence="5" key="1">
    <citation type="submission" date="2021-01" db="EMBL/GenBank/DDBJ databases">
        <authorList>
            <person name="Corre E."/>
            <person name="Pelletier E."/>
            <person name="Niang G."/>
            <person name="Scheremetjew M."/>
            <person name="Finn R."/>
            <person name="Kale V."/>
            <person name="Holt S."/>
            <person name="Cochrane G."/>
            <person name="Meng A."/>
            <person name="Brown T."/>
            <person name="Cohen L."/>
        </authorList>
    </citation>
    <scope>NUCLEOTIDE SEQUENCE</scope>
    <source>
        <strain evidence="5">308</strain>
    </source>
</reference>
<protein>
    <recommendedName>
        <fullName evidence="2">Branchpoint-bridging protein</fullName>
    </recommendedName>
</protein>
<keyword evidence="2" id="KW-0862">Zinc</keyword>
<feature type="domain" description="CCHC-type" evidence="4">
    <location>
        <begin position="90"/>
        <end position="106"/>
    </location>
</feature>
<dbReference type="Gene3D" id="3.30.1370.10">
    <property type="entry name" value="K Homology domain, type 1"/>
    <property type="match status" value="1"/>
</dbReference>
<feature type="region of interest" description="Disordered" evidence="3">
    <location>
        <begin position="262"/>
        <end position="295"/>
    </location>
</feature>
<dbReference type="GO" id="GO:0048024">
    <property type="term" value="P:regulation of mRNA splicing, via spliceosome"/>
    <property type="evidence" value="ECO:0007669"/>
    <property type="project" value="TreeGrafter"/>
</dbReference>
<dbReference type="GO" id="GO:0003729">
    <property type="term" value="F:mRNA binding"/>
    <property type="evidence" value="ECO:0007669"/>
    <property type="project" value="TreeGrafter"/>
</dbReference>
<evidence type="ECO:0000313" key="5">
    <source>
        <dbReference type="EMBL" id="CAD8884254.1"/>
    </source>
</evidence>
<dbReference type="GO" id="GO:0008270">
    <property type="term" value="F:zinc ion binding"/>
    <property type="evidence" value="ECO:0007669"/>
    <property type="project" value="UniProtKB-UniRule"/>
</dbReference>
<feature type="compositionally biased region" description="Gly residues" evidence="3">
    <location>
        <begin position="353"/>
        <end position="364"/>
    </location>
</feature>
<dbReference type="InterPro" id="IPR045071">
    <property type="entry name" value="BBP-like"/>
</dbReference>
<dbReference type="InterPro" id="IPR055256">
    <property type="entry name" value="KH_1_KHDC4/BBP-like"/>
</dbReference>
<keyword evidence="1" id="KW-0694">RNA-binding</keyword>
<evidence type="ECO:0000256" key="3">
    <source>
        <dbReference type="SAM" id="MobiDB-lite"/>
    </source>
</evidence>
<keyword evidence="2" id="KW-0479">Metal-binding</keyword>
<keyword evidence="2" id="KW-0863">Zinc-finger</keyword>
<comment type="subcellular location">
    <subcellularLocation>
        <location evidence="2">Nucleus</location>
    </subcellularLocation>
</comment>
<dbReference type="PANTHER" id="PTHR11208">
    <property type="entry name" value="RNA-BINDING PROTEIN RELATED"/>
    <property type="match status" value="1"/>
</dbReference>
<dbReference type="InterPro" id="IPR036612">
    <property type="entry name" value="KH_dom_type_1_sf"/>
</dbReference>
<feature type="region of interest" description="Disordered" evidence="3">
    <location>
        <begin position="353"/>
        <end position="394"/>
    </location>
</feature>
<organism evidence="5">
    <name type="scientific">Corethron hystrix</name>
    <dbReference type="NCBI Taxonomy" id="216773"/>
    <lineage>
        <taxon>Eukaryota</taxon>
        <taxon>Sar</taxon>
        <taxon>Stramenopiles</taxon>
        <taxon>Ochrophyta</taxon>
        <taxon>Bacillariophyta</taxon>
        <taxon>Coscinodiscophyceae</taxon>
        <taxon>Corethrophycidae</taxon>
        <taxon>Corethrales</taxon>
        <taxon>Corethraceae</taxon>
        <taxon>Corethron</taxon>
    </lineage>
</organism>
<dbReference type="GO" id="GO:0000398">
    <property type="term" value="P:mRNA splicing, via spliceosome"/>
    <property type="evidence" value="ECO:0007669"/>
    <property type="project" value="UniProtKB-UniRule"/>
</dbReference>
<comment type="function">
    <text evidence="2">Necessary for the splicing of pre-mRNA. Has a role in the recognition of the branch site (5'-UACUAAC-3'), the pyrimidine tract and the 3'-splice site at the 3'-end of introns.</text>
</comment>
<dbReference type="SMART" id="SM00343">
    <property type="entry name" value="ZnF_C2HC"/>
    <property type="match status" value="2"/>
</dbReference>
<dbReference type="GO" id="GO:0005681">
    <property type="term" value="C:spliceosomal complex"/>
    <property type="evidence" value="ECO:0007669"/>
    <property type="project" value="UniProtKB-KW"/>
</dbReference>